<dbReference type="OrthoDB" id="5298826at2"/>
<feature type="transmembrane region" description="Helical" evidence="2">
    <location>
        <begin position="42"/>
        <end position="67"/>
    </location>
</feature>
<keyword evidence="2" id="KW-0812">Transmembrane</keyword>
<evidence type="ECO:0000313" key="3">
    <source>
        <dbReference type="EMBL" id="QDQ73514.1"/>
    </source>
</evidence>
<evidence type="ECO:0000256" key="2">
    <source>
        <dbReference type="SAM" id="Phobius"/>
    </source>
</evidence>
<dbReference type="AlphaFoldDB" id="A0A516V4R4"/>
<keyword evidence="4" id="KW-1185">Reference proteome</keyword>
<organism evidence="3 4">
    <name type="scientific">Pseudoluteimonas lycopersici</name>
    <dbReference type="NCBI Taxonomy" id="1324796"/>
    <lineage>
        <taxon>Bacteria</taxon>
        <taxon>Pseudomonadati</taxon>
        <taxon>Pseudomonadota</taxon>
        <taxon>Gammaproteobacteria</taxon>
        <taxon>Lysobacterales</taxon>
        <taxon>Lysobacteraceae</taxon>
        <taxon>Pseudoluteimonas</taxon>
    </lineage>
</organism>
<sequence>MVYQGLILTGERMTLAVIAWQIFIFVTIAISGSKRGWVTLGWVVWTLFQVYTLPLSIVQFLTIYLAYQVSKPKQATAHPATGMDHLSSPASAETPKTAANPEPLSTGLYDSEKSEFKVANCKFVYKCNRSWSELTQIPGANEVRFCGTCRESVYFCSNAEELVRNIRAKRCVAFKDEKGVDLVGDVCQ</sequence>
<accession>A0A516V4R4</accession>
<feature type="transmembrane region" description="Helical" evidence="2">
    <location>
        <begin position="12"/>
        <end position="30"/>
    </location>
</feature>
<keyword evidence="2" id="KW-1133">Transmembrane helix</keyword>
<protein>
    <submittedName>
        <fullName evidence="3">Uncharacterized protein</fullName>
    </submittedName>
</protein>
<name>A0A516V4R4_9GAMM</name>
<evidence type="ECO:0000313" key="4">
    <source>
        <dbReference type="Proteomes" id="UP000315891"/>
    </source>
</evidence>
<keyword evidence="2" id="KW-0472">Membrane</keyword>
<gene>
    <name evidence="3" type="ORF">FNZ56_06325</name>
</gene>
<dbReference type="Proteomes" id="UP000315891">
    <property type="component" value="Chromosome"/>
</dbReference>
<dbReference type="EMBL" id="CP041742">
    <property type="protein sequence ID" value="QDQ73514.1"/>
    <property type="molecule type" value="Genomic_DNA"/>
</dbReference>
<evidence type="ECO:0000256" key="1">
    <source>
        <dbReference type="SAM" id="MobiDB-lite"/>
    </source>
</evidence>
<feature type="region of interest" description="Disordered" evidence="1">
    <location>
        <begin position="78"/>
        <end position="104"/>
    </location>
</feature>
<proteinExistence type="predicted"/>
<reference evidence="3 4" key="1">
    <citation type="submission" date="2019-07" db="EMBL/GenBank/DDBJ databases">
        <title>Lysobacter weifangensis sp. nov., isolated from bensulfuron-methyl contaminated farmland soil.</title>
        <authorList>
            <person name="Zhao H."/>
        </authorList>
    </citation>
    <scope>NUCLEOTIDE SEQUENCE [LARGE SCALE GENOMIC DNA]</scope>
    <source>
        <strain evidence="3 4">CC-Bw-6</strain>
    </source>
</reference>